<name>A0A4W4E4R0_ELEEL</name>
<dbReference type="PRINTS" id="PR01407">
    <property type="entry name" value="BUTYPHLNCDUF"/>
</dbReference>
<protein>
    <recommendedName>
        <fullName evidence="3">B30.2/SPRY domain-containing protein</fullName>
    </recommendedName>
</protein>
<dbReference type="InterPro" id="IPR013320">
    <property type="entry name" value="ConA-like_dom_sf"/>
</dbReference>
<evidence type="ECO:0000256" key="2">
    <source>
        <dbReference type="ARBA" id="ARBA00022737"/>
    </source>
</evidence>
<reference evidence="5" key="2">
    <citation type="journal article" date="2017" name="Sci. Adv.">
        <title>A tail of two voltages: Proteomic comparison of the three electric organs of the electric eel.</title>
        <authorList>
            <person name="Traeger L.L."/>
            <person name="Sabat G."/>
            <person name="Barrett-Wilt G.A."/>
            <person name="Wells G.B."/>
            <person name="Sussman M.R."/>
        </authorList>
    </citation>
    <scope>NUCLEOTIDE SEQUENCE [LARGE SCALE GENOMIC DNA]</scope>
</reference>
<dbReference type="OMA" id="NNCSAYL"/>
<keyword evidence="1" id="KW-0433">Leucine-rich repeat</keyword>
<dbReference type="Pfam" id="PF13765">
    <property type="entry name" value="PRY"/>
    <property type="match status" value="1"/>
</dbReference>
<feature type="domain" description="B30.2/SPRY" evidence="3">
    <location>
        <begin position="121"/>
        <end position="315"/>
    </location>
</feature>
<dbReference type="InterPro" id="IPR003879">
    <property type="entry name" value="Butyrophylin_SPRY"/>
</dbReference>
<dbReference type="SMART" id="SM00449">
    <property type="entry name" value="SPRY"/>
    <property type="match status" value="1"/>
</dbReference>
<reference evidence="4" key="5">
    <citation type="submission" date="2025-09" db="UniProtKB">
        <authorList>
            <consortium name="Ensembl"/>
        </authorList>
    </citation>
    <scope>IDENTIFICATION</scope>
</reference>
<dbReference type="InterPro" id="IPR032675">
    <property type="entry name" value="LRR_dom_sf"/>
</dbReference>
<reference evidence="5" key="1">
    <citation type="journal article" date="2014" name="Science">
        <title>Nonhuman genetics. Genomic basis for the convergent evolution of electric organs.</title>
        <authorList>
            <person name="Gallant J.R."/>
            <person name="Traeger L.L."/>
            <person name="Volkening J.D."/>
            <person name="Moffett H."/>
            <person name="Chen P.H."/>
            <person name="Novina C.D."/>
            <person name="Phillips G.N.Jr."/>
            <person name="Anand R."/>
            <person name="Wells G.B."/>
            <person name="Pinch M."/>
            <person name="Guth R."/>
            <person name="Unguez G.A."/>
            <person name="Albert J.S."/>
            <person name="Zakon H.H."/>
            <person name="Samanta M.P."/>
            <person name="Sussman M.R."/>
        </authorList>
    </citation>
    <scope>NUCLEOTIDE SEQUENCE [LARGE SCALE GENOMIC DNA]</scope>
</reference>
<dbReference type="SMART" id="SM00589">
    <property type="entry name" value="PRY"/>
    <property type="match status" value="1"/>
</dbReference>
<organism evidence="4 5">
    <name type="scientific">Electrophorus electricus</name>
    <name type="common">Electric eel</name>
    <name type="synonym">Gymnotus electricus</name>
    <dbReference type="NCBI Taxonomy" id="8005"/>
    <lineage>
        <taxon>Eukaryota</taxon>
        <taxon>Metazoa</taxon>
        <taxon>Chordata</taxon>
        <taxon>Craniata</taxon>
        <taxon>Vertebrata</taxon>
        <taxon>Euteleostomi</taxon>
        <taxon>Actinopterygii</taxon>
        <taxon>Neopterygii</taxon>
        <taxon>Teleostei</taxon>
        <taxon>Ostariophysi</taxon>
        <taxon>Gymnotiformes</taxon>
        <taxon>Gymnotoidei</taxon>
        <taxon>Gymnotidae</taxon>
        <taxon>Electrophorus</taxon>
    </lineage>
</organism>
<dbReference type="SUPFAM" id="SSF49899">
    <property type="entry name" value="Concanavalin A-like lectins/glucanases"/>
    <property type="match status" value="1"/>
</dbReference>
<dbReference type="CDD" id="cd16040">
    <property type="entry name" value="SPRY_PRY_SNTX"/>
    <property type="match status" value="1"/>
</dbReference>
<reference evidence="4" key="4">
    <citation type="submission" date="2025-08" db="UniProtKB">
        <authorList>
            <consortium name="Ensembl"/>
        </authorList>
    </citation>
    <scope>IDENTIFICATION</scope>
</reference>
<dbReference type="Pfam" id="PF00622">
    <property type="entry name" value="SPRY"/>
    <property type="match status" value="1"/>
</dbReference>
<dbReference type="InterPro" id="IPR043136">
    <property type="entry name" value="B30.2/SPRY_sf"/>
</dbReference>
<evidence type="ECO:0000256" key="1">
    <source>
        <dbReference type="ARBA" id="ARBA00022614"/>
    </source>
</evidence>
<dbReference type="Proteomes" id="UP000314983">
    <property type="component" value="Chromosome 5"/>
</dbReference>
<dbReference type="PROSITE" id="PS50188">
    <property type="entry name" value="B302_SPRY"/>
    <property type="match status" value="1"/>
</dbReference>
<sequence>GELFIPPSLLLLQLSDCGLTEESCKSLTSVLQTENSLREELEMNNNDLQNSGVEQLCAGLKSSHCKLEILRLSGCLVTEEGCSSLASALRSNPSYLKELDLTYNHPGESGVKLLFARLEDPHCRLDTLRYGTLVCAYACDLTLDPNTAHTRLFLSEGNRKVTRVKQQQSYPDHAERFDYCKQVVCRESLTGRCYWEVEWSGGGADISVTYKGIRRKGGSYDCRFGCNIKSWSLSCSDNSYTVWHNNKRTVISAPSSYNRVGVYLDWPAGTLSFYSVSSYTHTHTHLHTLHSTFTERLYAGFWVWDYNSSVCVCVR</sequence>
<dbReference type="Gene3D" id="3.80.10.10">
    <property type="entry name" value="Ribonuclease Inhibitor"/>
    <property type="match status" value="1"/>
</dbReference>
<dbReference type="FunFam" id="2.60.120.920:FF:000037">
    <property type="entry name" value="Si:dkey-191j3.2"/>
    <property type="match status" value="1"/>
</dbReference>
<dbReference type="SUPFAM" id="SSF52047">
    <property type="entry name" value="RNI-like"/>
    <property type="match status" value="1"/>
</dbReference>
<keyword evidence="5" id="KW-1185">Reference proteome</keyword>
<dbReference type="InterPro" id="IPR001870">
    <property type="entry name" value="B30.2/SPRY"/>
</dbReference>
<evidence type="ECO:0000313" key="5">
    <source>
        <dbReference type="Proteomes" id="UP000314983"/>
    </source>
</evidence>
<dbReference type="InterPro" id="IPR051261">
    <property type="entry name" value="NLR"/>
</dbReference>
<reference evidence="4" key="3">
    <citation type="submission" date="2020-05" db="EMBL/GenBank/DDBJ databases">
        <title>Electrophorus electricus (electric eel) genome, fEleEle1, primary haplotype.</title>
        <authorList>
            <person name="Myers G."/>
            <person name="Meyer A."/>
            <person name="Fedrigo O."/>
            <person name="Formenti G."/>
            <person name="Rhie A."/>
            <person name="Tracey A."/>
            <person name="Sims Y."/>
            <person name="Jarvis E.D."/>
        </authorList>
    </citation>
    <scope>NUCLEOTIDE SEQUENCE [LARGE SCALE GENOMIC DNA]</scope>
</reference>
<keyword evidence="2" id="KW-0677">Repeat</keyword>
<evidence type="ECO:0000313" key="4">
    <source>
        <dbReference type="Ensembl" id="ENSEEEP00000005934.2"/>
    </source>
</evidence>
<dbReference type="InterPro" id="IPR006574">
    <property type="entry name" value="PRY"/>
</dbReference>
<evidence type="ECO:0000259" key="3">
    <source>
        <dbReference type="PROSITE" id="PS50188"/>
    </source>
</evidence>
<dbReference type="SMART" id="SM00368">
    <property type="entry name" value="LRR_RI"/>
    <property type="match status" value="4"/>
</dbReference>
<dbReference type="InterPro" id="IPR003877">
    <property type="entry name" value="SPRY_dom"/>
</dbReference>
<dbReference type="Gene3D" id="2.60.120.920">
    <property type="match status" value="1"/>
</dbReference>
<proteinExistence type="predicted"/>
<dbReference type="AlphaFoldDB" id="A0A4W4E4R0"/>
<dbReference type="Ensembl" id="ENSEEET00000006014.2">
    <property type="protein sequence ID" value="ENSEEEP00000005934.2"/>
    <property type="gene ID" value="ENSEEEG00000003154.2"/>
</dbReference>
<dbReference type="PANTHER" id="PTHR24106">
    <property type="entry name" value="NACHT, LRR AND CARD DOMAINS-CONTAINING"/>
    <property type="match status" value="1"/>
</dbReference>
<dbReference type="GeneTree" id="ENSGT00940000162312"/>
<accession>A0A4W4E4R0</accession>